<evidence type="ECO:0000313" key="2">
    <source>
        <dbReference type="Proteomes" id="UP001156498"/>
    </source>
</evidence>
<sequence length="416" mass="44050">MLISFSLLTCSCSFPGEAGGAEEVSEPSAVASVSGIGWEWETPSEREILAVEPVAMGAAVFMDTGVAVLHGGTGEEVWSYLVPEQEAFAAGLTVDGASLLVARGPSSDEPPEETLMLDADSGDSTGEFRVREGFAPWDLWSASEAERVHRPPGVVEEYRPLSVIDVASGDQRWEQEAPLTCEADPGLASQQPDSLIHDSLLLVLVVCSPERFEDPLEVTTAVVALDLADGQEVWRKEFTHESVGTFPSASIEVEGNALLLEGRDLPEAHVINVPDGEILASTQRTVVGMFGGEILAWDGNFAAGDRYDLLGMDLETVESVELSERSGGSLLSEEDVLPLGDGLVSVEGLEEDGAASGLALGFTPWGGAETEVLDPGFPIEAGDYFDRFTGQVVEVPGAVVLVDGRSPDPTQLVAYQ</sequence>
<proteinExistence type="predicted"/>
<dbReference type="EMBL" id="CP113264">
    <property type="protein sequence ID" value="WAE74299.1"/>
    <property type="molecule type" value="Genomic_DNA"/>
</dbReference>
<keyword evidence="2" id="KW-1185">Reference proteome</keyword>
<accession>A0ABY6YPN7</accession>
<gene>
    <name evidence="1" type="ORF">OUQ99_04035</name>
</gene>
<reference evidence="1 2" key="1">
    <citation type="journal article" date="2013" name="Int. J. Syst. Evol. Microbiol.">
        <title>Description of Streptomonospora sediminis sp. nov. and Streptomonospora nanhaiensis sp. nov., and reclassification of Nocardiopsis arabia Hozzein &amp; Goodfellow 2008 as Streptomonospora arabica comb. nov. and emended description of the genus Streptomonospora.</title>
        <authorList>
            <person name="Zhang D.F."/>
            <person name="Pan H.Q."/>
            <person name="He J."/>
            <person name="Zhang X.M."/>
            <person name="Zhang Y.G."/>
            <person name="Klenk H.P."/>
            <person name="Hu J.C."/>
            <person name="Li W.J."/>
        </authorList>
    </citation>
    <scope>NUCLEOTIDE SEQUENCE [LARGE SCALE GENOMIC DNA]</scope>
    <source>
        <strain evidence="1 2">12A09</strain>
    </source>
</reference>
<dbReference type="RefSeq" id="WP_267948077.1">
    <property type="nucleotide sequence ID" value="NZ_CP113264.1"/>
</dbReference>
<dbReference type="InterPro" id="IPR011047">
    <property type="entry name" value="Quinoprotein_ADH-like_sf"/>
</dbReference>
<evidence type="ECO:0000313" key="1">
    <source>
        <dbReference type="EMBL" id="WAE74299.1"/>
    </source>
</evidence>
<dbReference type="SUPFAM" id="SSF50998">
    <property type="entry name" value="Quinoprotein alcohol dehydrogenase-like"/>
    <property type="match status" value="1"/>
</dbReference>
<name>A0ABY6YPN7_9ACTN</name>
<dbReference type="Gene3D" id="2.130.10.10">
    <property type="entry name" value="YVTN repeat-like/Quinoprotein amine dehydrogenase"/>
    <property type="match status" value="1"/>
</dbReference>
<dbReference type="Proteomes" id="UP001156498">
    <property type="component" value="Chromosome"/>
</dbReference>
<dbReference type="InterPro" id="IPR015943">
    <property type="entry name" value="WD40/YVTN_repeat-like_dom_sf"/>
</dbReference>
<protein>
    <submittedName>
        <fullName evidence="1">PQQ-binding-like beta-propeller repeat protein</fullName>
    </submittedName>
</protein>
<organism evidence="1 2">
    <name type="scientific">Streptomonospora nanhaiensis</name>
    <dbReference type="NCBI Taxonomy" id="1323731"/>
    <lineage>
        <taxon>Bacteria</taxon>
        <taxon>Bacillati</taxon>
        <taxon>Actinomycetota</taxon>
        <taxon>Actinomycetes</taxon>
        <taxon>Streptosporangiales</taxon>
        <taxon>Nocardiopsidaceae</taxon>
        <taxon>Streptomonospora</taxon>
    </lineage>
</organism>